<keyword evidence="2" id="KW-1185">Reference proteome</keyword>
<comment type="caution">
    <text evidence="1">The sequence shown here is derived from an EMBL/GenBank/DDBJ whole genome shotgun (WGS) entry which is preliminary data.</text>
</comment>
<evidence type="ECO:0000313" key="1">
    <source>
        <dbReference type="EMBL" id="KAK3007508.1"/>
    </source>
</evidence>
<sequence length="91" mass="10392">MSESIREAIIGETEVNTIFKRRERKKTSLLWDFFDDVNLANGTKKVKCKLHNAILNKTKGATTNQSVINVKLGKMEYEVSKKDLQVQSCKC</sequence>
<gene>
    <name evidence="1" type="ORF">RJ639_013467</name>
</gene>
<organism evidence="1 2">
    <name type="scientific">Escallonia herrerae</name>
    <dbReference type="NCBI Taxonomy" id="1293975"/>
    <lineage>
        <taxon>Eukaryota</taxon>
        <taxon>Viridiplantae</taxon>
        <taxon>Streptophyta</taxon>
        <taxon>Embryophyta</taxon>
        <taxon>Tracheophyta</taxon>
        <taxon>Spermatophyta</taxon>
        <taxon>Magnoliopsida</taxon>
        <taxon>eudicotyledons</taxon>
        <taxon>Gunneridae</taxon>
        <taxon>Pentapetalae</taxon>
        <taxon>asterids</taxon>
        <taxon>campanulids</taxon>
        <taxon>Escalloniales</taxon>
        <taxon>Escalloniaceae</taxon>
        <taxon>Escallonia</taxon>
    </lineage>
</organism>
<protein>
    <submittedName>
        <fullName evidence="1">Uncharacterized protein</fullName>
    </submittedName>
</protein>
<name>A0AA88VGK2_9ASTE</name>
<accession>A0AA88VGK2</accession>
<dbReference type="AlphaFoldDB" id="A0AA88VGK2"/>
<evidence type="ECO:0000313" key="2">
    <source>
        <dbReference type="Proteomes" id="UP001188597"/>
    </source>
</evidence>
<dbReference type="EMBL" id="JAVXUP010001854">
    <property type="protein sequence ID" value="KAK3007508.1"/>
    <property type="molecule type" value="Genomic_DNA"/>
</dbReference>
<dbReference type="Proteomes" id="UP001188597">
    <property type="component" value="Unassembled WGS sequence"/>
</dbReference>
<proteinExistence type="predicted"/>
<reference evidence="1" key="1">
    <citation type="submission" date="2022-12" db="EMBL/GenBank/DDBJ databases">
        <title>Draft genome assemblies for two species of Escallonia (Escalloniales).</title>
        <authorList>
            <person name="Chanderbali A."/>
            <person name="Dervinis C."/>
            <person name="Anghel I."/>
            <person name="Soltis D."/>
            <person name="Soltis P."/>
            <person name="Zapata F."/>
        </authorList>
    </citation>
    <scope>NUCLEOTIDE SEQUENCE</scope>
    <source>
        <strain evidence="1">UCBG64.0493</strain>
        <tissue evidence="1">Leaf</tissue>
    </source>
</reference>